<dbReference type="Proteomes" id="UP001519332">
    <property type="component" value="Unassembled WGS sequence"/>
</dbReference>
<dbReference type="RefSeq" id="WP_209643188.1">
    <property type="nucleotide sequence ID" value="NZ_JAGINW010000001.1"/>
</dbReference>
<feature type="chain" id="PRO_5045049264" evidence="2">
    <location>
        <begin position="31"/>
        <end position="262"/>
    </location>
</feature>
<keyword evidence="2" id="KW-0732">Signal</keyword>
<proteinExistence type="predicted"/>
<protein>
    <submittedName>
        <fullName evidence="3">Chitin-binding protein</fullName>
    </submittedName>
</protein>
<evidence type="ECO:0000256" key="1">
    <source>
        <dbReference type="SAM" id="MobiDB-lite"/>
    </source>
</evidence>
<evidence type="ECO:0000313" key="3">
    <source>
        <dbReference type="EMBL" id="MBP2326079.1"/>
    </source>
</evidence>
<keyword evidence="4" id="KW-1185">Reference proteome</keyword>
<dbReference type="Gene3D" id="2.60.120.200">
    <property type="match status" value="1"/>
</dbReference>
<feature type="signal peptide" evidence="2">
    <location>
        <begin position="1"/>
        <end position="30"/>
    </location>
</feature>
<evidence type="ECO:0000256" key="2">
    <source>
        <dbReference type="SAM" id="SignalP"/>
    </source>
</evidence>
<feature type="region of interest" description="Disordered" evidence="1">
    <location>
        <begin position="84"/>
        <end position="103"/>
    </location>
</feature>
<dbReference type="EMBL" id="JAGINW010000001">
    <property type="protein sequence ID" value="MBP2326079.1"/>
    <property type="molecule type" value="Genomic_DNA"/>
</dbReference>
<evidence type="ECO:0000313" key="4">
    <source>
        <dbReference type="Proteomes" id="UP001519332"/>
    </source>
</evidence>
<comment type="caution">
    <text evidence="3">The sequence shown here is derived from an EMBL/GenBank/DDBJ whole genome shotgun (WGS) entry which is preliminary data.</text>
</comment>
<gene>
    <name evidence="3" type="ORF">JOF56_006464</name>
</gene>
<dbReference type="InterPro" id="IPR025975">
    <property type="entry name" value="Polysacc_lyase"/>
</dbReference>
<organism evidence="3 4">
    <name type="scientific">Kibdelosporangium banguiense</name>
    <dbReference type="NCBI Taxonomy" id="1365924"/>
    <lineage>
        <taxon>Bacteria</taxon>
        <taxon>Bacillati</taxon>
        <taxon>Actinomycetota</taxon>
        <taxon>Actinomycetes</taxon>
        <taxon>Pseudonocardiales</taxon>
        <taxon>Pseudonocardiaceae</taxon>
        <taxon>Kibdelosporangium</taxon>
    </lineage>
</organism>
<sequence length="262" mass="29263">MANLFNRRTTLRAGVFAAAAAPMLTGMASADVGITAFRLRWNPDPGKDGLRAFVGVEDDRADSHPGVTHIFAEPGQYRFVMHKSDRDGSDRQRQEVRAMSANGSRVDMKKNETWRYNYQMFIPPSLKATTSFTHIFQVKHTSVDSPVVTMSLNRSGSSERVEMRMFGEGQAKLGVTDLVPLRNKWIDVEIEIKVADGSGGRLRYSLKDGGTTVVNASRTGIDTWLGGDQAHPKWGIYRSLSDSGQLQDTYLLLRNMRAYRDE</sequence>
<reference evidence="3 4" key="1">
    <citation type="submission" date="2021-03" db="EMBL/GenBank/DDBJ databases">
        <title>Sequencing the genomes of 1000 actinobacteria strains.</title>
        <authorList>
            <person name="Klenk H.-P."/>
        </authorList>
    </citation>
    <scope>NUCLEOTIDE SEQUENCE [LARGE SCALE GENOMIC DNA]</scope>
    <source>
        <strain evidence="3 4">DSM 46670</strain>
    </source>
</reference>
<feature type="compositionally biased region" description="Basic and acidic residues" evidence="1">
    <location>
        <begin position="84"/>
        <end position="96"/>
    </location>
</feature>
<accession>A0ABS4TQ31</accession>
<dbReference type="Pfam" id="PF14099">
    <property type="entry name" value="Polysacc_lyase"/>
    <property type="match status" value="1"/>
</dbReference>
<name>A0ABS4TQ31_9PSEU</name>